<dbReference type="NCBIfam" id="TIGR01777">
    <property type="entry name" value="yfcH"/>
    <property type="match status" value="1"/>
</dbReference>
<feature type="domain" description="DUF1731" evidence="3">
    <location>
        <begin position="255"/>
        <end position="301"/>
    </location>
</feature>
<dbReference type="Pfam" id="PF01370">
    <property type="entry name" value="Epimerase"/>
    <property type="match status" value="1"/>
</dbReference>
<dbReference type="InterPro" id="IPR013549">
    <property type="entry name" value="DUF1731"/>
</dbReference>
<comment type="caution">
    <text evidence="4">The sequence shown here is derived from an EMBL/GenBank/DDBJ whole genome shotgun (WGS) entry which is preliminary data.</text>
</comment>
<gene>
    <name evidence="4" type="ORF">NPE20_09755</name>
</gene>
<name>A0ABT1T0X8_9SPHI</name>
<dbReference type="InterPro" id="IPR001509">
    <property type="entry name" value="Epimerase_deHydtase"/>
</dbReference>
<dbReference type="PANTHER" id="PTHR11092:SF0">
    <property type="entry name" value="EPIMERASE FAMILY PROTEIN SDR39U1"/>
    <property type="match status" value="1"/>
</dbReference>
<reference evidence="4 5" key="1">
    <citation type="submission" date="2022-07" db="EMBL/GenBank/DDBJ databases">
        <title>Mucilaginibacter sp. JC4.</title>
        <authorList>
            <person name="Le V."/>
            <person name="Ko S.-R."/>
            <person name="Ahn C.-Y."/>
            <person name="Oh H.-M."/>
        </authorList>
    </citation>
    <scope>NUCLEOTIDE SEQUENCE [LARGE SCALE GENOMIC DNA]</scope>
    <source>
        <strain evidence="4 5">JC4</strain>
    </source>
</reference>
<dbReference type="SUPFAM" id="SSF51735">
    <property type="entry name" value="NAD(P)-binding Rossmann-fold domains"/>
    <property type="match status" value="1"/>
</dbReference>
<evidence type="ECO:0000256" key="1">
    <source>
        <dbReference type="ARBA" id="ARBA00009353"/>
    </source>
</evidence>
<proteinExistence type="inferred from homology"/>
<evidence type="ECO:0000259" key="3">
    <source>
        <dbReference type="Pfam" id="PF08338"/>
    </source>
</evidence>
<dbReference type="Gene3D" id="3.40.50.720">
    <property type="entry name" value="NAD(P)-binding Rossmann-like Domain"/>
    <property type="match status" value="1"/>
</dbReference>
<evidence type="ECO:0000313" key="5">
    <source>
        <dbReference type="Proteomes" id="UP001204376"/>
    </source>
</evidence>
<dbReference type="InterPro" id="IPR010099">
    <property type="entry name" value="SDR39U1"/>
</dbReference>
<protein>
    <submittedName>
        <fullName evidence="4">TIGR01777 family oxidoreductase</fullName>
    </submittedName>
</protein>
<evidence type="ECO:0000259" key="2">
    <source>
        <dbReference type="Pfam" id="PF01370"/>
    </source>
</evidence>
<dbReference type="Proteomes" id="UP001204376">
    <property type="component" value="Unassembled WGS sequence"/>
</dbReference>
<dbReference type="EMBL" id="JANHOH010000001">
    <property type="protein sequence ID" value="MCQ6958244.1"/>
    <property type="molecule type" value="Genomic_DNA"/>
</dbReference>
<keyword evidence="5" id="KW-1185">Reference proteome</keyword>
<dbReference type="PANTHER" id="PTHR11092">
    <property type="entry name" value="SUGAR NUCLEOTIDE EPIMERASE RELATED"/>
    <property type="match status" value="1"/>
</dbReference>
<comment type="similarity">
    <text evidence="1">Belongs to the NAD(P)-dependent epimerase/dehydratase family. SDR39U1 subfamily.</text>
</comment>
<accession>A0ABT1T0X8</accession>
<organism evidence="4 5">
    <name type="scientific">Mucilaginibacter aquariorum</name>
    <dbReference type="NCBI Taxonomy" id="2967225"/>
    <lineage>
        <taxon>Bacteria</taxon>
        <taxon>Pseudomonadati</taxon>
        <taxon>Bacteroidota</taxon>
        <taxon>Sphingobacteriia</taxon>
        <taxon>Sphingobacteriales</taxon>
        <taxon>Sphingobacteriaceae</taxon>
        <taxon>Mucilaginibacter</taxon>
    </lineage>
</organism>
<dbReference type="RefSeq" id="WP_256538424.1">
    <property type="nucleotide sequence ID" value="NZ_JANHOH010000001.1"/>
</dbReference>
<dbReference type="InterPro" id="IPR036291">
    <property type="entry name" value="NAD(P)-bd_dom_sf"/>
</dbReference>
<sequence>MNQPKNILITGGSGLLGRQLTKALLALGHTVSHLSRSPGKNQMVKTFLWDVEKGTIDEHCIGGVDTIIHLAGTGIADKRWTDQRKKEIIESRTKSIALIYGLMKNMAHKVNTVISASGTGYYSNRGDELLTENSPPAHDFIGTCCIEWEKAVDEGGQLGLRILKFRTGVVLTTEGGALPQLAMPVKLGIGSPLGNGKQWVPWIHHQDVVDMYLFGLNNELLTGVFNMAAPVPVTNKELTKAVAKQLHRPFWAPNVPAFLIKLLFGELAGLVLSSTKTSAQKIEDVGFRFKYPEIGLALKEIYG</sequence>
<dbReference type="Pfam" id="PF08338">
    <property type="entry name" value="DUF1731"/>
    <property type="match status" value="1"/>
</dbReference>
<feature type="domain" description="NAD-dependent epimerase/dehydratase" evidence="2">
    <location>
        <begin position="7"/>
        <end position="226"/>
    </location>
</feature>
<evidence type="ECO:0000313" key="4">
    <source>
        <dbReference type="EMBL" id="MCQ6958244.1"/>
    </source>
</evidence>